<proteinExistence type="predicted"/>
<keyword evidence="1" id="KW-0812">Transmembrane</keyword>
<gene>
    <name evidence="2" type="ORF">IAB44_10080</name>
</gene>
<dbReference type="Proteomes" id="UP000823935">
    <property type="component" value="Unassembled WGS sequence"/>
</dbReference>
<feature type="transmembrane region" description="Helical" evidence="1">
    <location>
        <begin position="5"/>
        <end position="23"/>
    </location>
</feature>
<reference evidence="2" key="1">
    <citation type="submission" date="2020-10" db="EMBL/GenBank/DDBJ databases">
        <authorList>
            <person name="Gilroy R."/>
        </authorList>
    </citation>
    <scope>NUCLEOTIDE SEQUENCE</scope>
    <source>
        <strain evidence="2">CHK190-19873</strain>
    </source>
</reference>
<evidence type="ECO:0000256" key="1">
    <source>
        <dbReference type="SAM" id="Phobius"/>
    </source>
</evidence>
<name>A0A9D1JKB7_9FIRM</name>
<protein>
    <submittedName>
        <fullName evidence="2">Uncharacterized protein</fullName>
    </submittedName>
</protein>
<reference evidence="2" key="2">
    <citation type="journal article" date="2021" name="PeerJ">
        <title>Extensive microbial diversity within the chicken gut microbiome revealed by metagenomics and culture.</title>
        <authorList>
            <person name="Gilroy R."/>
            <person name="Ravi A."/>
            <person name="Getino M."/>
            <person name="Pursley I."/>
            <person name="Horton D.L."/>
            <person name="Alikhan N.F."/>
            <person name="Baker D."/>
            <person name="Gharbi K."/>
            <person name="Hall N."/>
            <person name="Watson M."/>
            <person name="Adriaenssens E.M."/>
            <person name="Foster-Nyarko E."/>
            <person name="Jarju S."/>
            <person name="Secka A."/>
            <person name="Antonio M."/>
            <person name="Oren A."/>
            <person name="Chaudhuri R.R."/>
            <person name="La Ragione R."/>
            <person name="Hildebrand F."/>
            <person name="Pallen M.J."/>
        </authorList>
    </citation>
    <scope>NUCLEOTIDE SEQUENCE</scope>
    <source>
        <strain evidence="2">CHK190-19873</strain>
    </source>
</reference>
<keyword evidence="1" id="KW-1133">Transmembrane helix</keyword>
<comment type="caution">
    <text evidence="2">The sequence shown here is derived from an EMBL/GenBank/DDBJ whole genome shotgun (WGS) entry which is preliminary data.</text>
</comment>
<keyword evidence="1" id="KW-0472">Membrane</keyword>
<dbReference type="EMBL" id="DVIQ01000059">
    <property type="protein sequence ID" value="HIS31877.1"/>
    <property type="molecule type" value="Genomic_DNA"/>
</dbReference>
<feature type="transmembrane region" description="Helical" evidence="1">
    <location>
        <begin position="29"/>
        <end position="48"/>
    </location>
</feature>
<evidence type="ECO:0000313" key="2">
    <source>
        <dbReference type="EMBL" id="HIS31877.1"/>
    </source>
</evidence>
<organism evidence="2 3">
    <name type="scientific">Candidatus Limivivens intestinipullorum</name>
    <dbReference type="NCBI Taxonomy" id="2840858"/>
    <lineage>
        <taxon>Bacteria</taxon>
        <taxon>Bacillati</taxon>
        <taxon>Bacillota</taxon>
        <taxon>Clostridia</taxon>
        <taxon>Lachnospirales</taxon>
        <taxon>Lachnospiraceae</taxon>
        <taxon>Lachnospiraceae incertae sedis</taxon>
        <taxon>Candidatus Limivivens</taxon>
    </lineage>
</organism>
<accession>A0A9D1JKB7</accession>
<evidence type="ECO:0000313" key="3">
    <source>
        <dbReference type="Proteomes" id="UP000823935"/>
    </source>
</evidence>
<dbReference type="AlphaFoldDB" id="A0A9D1JKB7"/>
<sequence length="57" mass="6750">MRHFYFRIVLGIVFAVCMIFSFFTMNIPFALLYVFLSAAFLLSAYSIWKNDKENRGE</sequence>